<feature type="transmembrane region" description="Helical" evidence="7">
    <location>
        <begin position="160"/>
        <end position="184"/>
    </location>
</feature>
<dbReference type="PANTHER" id="PTHR43385:SF1">
    <property type="entry name" value="RIBOFLAVIN TRANSPORTER RIBJ"/>
    <property type="match status" value="1"/>
</dbReference>
<keyword evidence="5 7" id="KW-0472">Membrane</keyword>
<evidence type="ECO:0000313" key="8">
    <source>
        <dbReference type="EMBL" id="BAM41214.1"/>
    </source>
</evidence>
<sequence>MEGISDTPTPTSTGFQAENALNGSEPSMNKSILSASLIYMILSYLNTFGNVGMYLVSYMRVSGNRPNVSFSSVSCIFSLAVLLQSLSGLFTSTVEKALGTRKITIIGCTITALAHIACAFNLHNLTSLLFFYSVVGGVASGLILPIPLDAAVRTNPSKRGYICGSVYFYGGILTVLLCPLQTFYINKGDVRLGDIVKPSDSDVYYKDVKLLNRLPKLFILQGLLYLVVLAICVYYLDFPKDREPSPDYAEEPEIEYETFITKRLNNTGDFKSNYKNDYTQYLYLWFLIYLSWQSIIYLQSYWKIVALLKLDGSDLFITFIGAAASASNIVGRIFWGIIFDMIGWKISWIILVSGTLFLTVASYFLFEYNLTVYGIWITTVFFIHSGVFSIGPMTAHQFFGPNKFIMSVGFLNTARAASGLTALIYANFNFSRWNDHLPITVSLICLASLLIIWLFNTGKNKGVTPA</sequence>
<feature type="transmembrane region" description="Helical" evidence="7">
    <location>
        <begin position="129"/>
        <end position="148"/>
    </location>
</feature>
<dbReference type="VEuPathDB" id="PiroplasmaDB:TOT_030000477"/>
<feature type="transmembrane region" description="Helical" evidence="7">
    <location>
        <begin position="346"/>
        <end position="366"/>
    </location>
</feature>
<feature type="transmembrane region" description="Helical" evidence="7">
    <location>
        <begin position="217"/>
        <end position="236"/>
    </location>
</feature>
<dbReference type="OMA" id="ALCCFGR"/>
<keyword evidence="2" id="KW-0813">Transport</keyword>
<feature type="transmembrane region" description="Helical" evidence="7">
    <location>
        <begin position="68"/>
        <end position="91"/>
    </location>
</feature>
<dbReference type="PANTHER" id="PTHR43385">
    <property type="entry name" value="RIBOFLAVIN TRANSPORTER RIBJ"/>
    <property type="match status" value="1"/>
</dbReference>
<keyword evidence="9" id="KW-1185">Reference proteome</keyword>
<evidence type="ECO:0000256" key="5">
    <source>
        <dbReference type="ARBA" id="ARBA00023136"/>
    </source>
</evidence>
<feature type="region of interest" description="Disordered" evidence="6">
    <location>
        <begin position="1"/>
        <end position="22"/>
    </location>
</feature>
<dbReference type="EMBL" id="AP011948">
    <property type="protein sequence ID" value="BAM41214.1"/>
    <property type="molecule type" value="Genomic_DNA"/>
</dbReference>
<evidence type="ECO:0000256" key="1">
    <source>
        <dbReference type="ARBA" id="ARBA00004141"/>
    </source>
</evidence>
<reference evidence="8 9" key="1">
    <citation type="journal article" date="2012" name="MBio">
        <title>Comparative genome analysis of three eukaryotic parasites with differing abilities to transform leukocytes reveals key mediators of Theileria-induced leukocyte transformation.</title>
        <authorList>
            <person name="Hayashida K."/>
            <person name="Hara Y."/>
            <person name="Abe T."/>
            <person name="Yamasaki C."/>
            <person name="Toyoda A."/>
            <person name="Kosuge T."/>
            <person name="Suzuki Y."/>
            <person name="Sato Y."/>
            <person name="Kawashima S."/>
            <person name="Katayama T."/>
            <person name="Wakaguri H."/>
            <person name="Inoue N."/>
            <person name="Homma K."/>
            <person name="Tada-Umezaki M."/>
            <person name="Yagi Y."/>
            <person name="Fujii Y."/>
            <person name="Habara T."/>
            <person name="Kanehisa M."/>
            <person name="Watanabe H."/>
            <person name="Ito K."/>
            <person name="Gojobori T."/>
            <person name="Sugawara H."/>
            <person name="Imanishi T."/>
            <person name="Weir W."/>
            <person name="Gardner M."/>
            <person name="Pain A."/>
            <person name="Shiels B."/>
            <person name="Hattori M."/>
            <person name="Nene V."/>
            <person name="Sugimoto C."/>
        </authorList>
    </citation>
    <scope>NUCLEOTIDE SEQUENCE [LARGE SCALE GENOMIC DNA]</scope>
    <source>
        <strain evidence="8 9">Shintoku</strain>
    </source>
</reference>
<dbReference type="AlphaFoldDB" id="J4DPS5"/>
<dbReference type="InterPro" id="IPR011701">
    <property type="entry name" value="MFS"/>
</dbReference>
<name>J4DPS5_THEOR</name>
<dbReference type="KEGG" id="tot:TOT_030000477"/>
<organism evidence="8 9">
    <name type="scientific">Theileria orientalis strain Shintoku</name>
    <dbReference type="NCBI Taxonomy" id="869250"/>
    <lineage>
        <taxon>Eukaryota</taxon>
        <taxon>Sar</taxon>
        <taxon>Alveolata</taxon>
        <taxon>Apicomplexa</taxon>
        <taxon>Aconoidasida</taxon>
        <taxon>Piroplasmida</taxon>
        <taxon>Theileriidae</taxon>
        <taxon>Theileria</taxon>
    </lineage>
</organism>
<dbReference type="GO" id="GO:0016020">
    <property type="term" value="C:membrane"/>
    <property type="evidence" value="ECO:0007669"/>
    <property type="project" value="UniProtKB-SubCell"/>
</dbReference>
<feature type="transmembrane region" description="Helical" evidence="7">
    <location>
        <begin position="437"/>
        <end position="455"/>
    </location>
</feature>
<evidence type="ECO:0000256" key="3">
    <source>
        <dbReference type="ARBA" id="ARBA00022692"/>
    </source>
</evidence>
<dbReference type="RefSeq" id="XP_009691515.1">
    <property type="nucleotide sequence ID" value="XM_009693220.1"/>
</dbReference>
<evidence type="ECO:0000256" key="4">
    <source>
        <dbReference type="ARBA" id="ARBA00022989"/>
    </source>
</evidence>
<feature type="transmembrane region" description="Helical" evidence="7">
    <location>
        <begin position="281"/>
        <end position="302"/>
    </location>
</feature>
<dbReference type="GO" id="GO:0022857">
    <property type="term" value="F:transmembrane transporter activity"/>
    <property type="evidence" value="ECO:0007669"/>
    <property type="project" value="InterPro"/>
</dbReference>
<dbReference type="Proteomes" id="UP000003786">
    <property type="component" value="Chromosome 3"/>
</dbReference>
<keyword evidence="4 7" id="KW-1133">Transmembrane helix</keyword>
<dbReference type="Pfam" id="PF07690">
    <property type="entry name" value="MFS_1"/>
    <property type="match status" value="1"/>
</dbReference>
<dbReference type="SUPFAM" id="SSF103473">
    <property type="entry name" value="MFS general substrate transporter"/>
    <property type="match status" value="1"/>
</dbReference>
<dbReference type="InterPro" id="IPR036259">
    <property type="entry name" value="MFS_trans_sf"/>
</dbReference>
<accession>J4DPS5</accession>
<feature type="transmembrane region" description="Helical" evidence="7">
    <location>
        <begin position="404"/>
        <end position="425"/>
    </location>
</feature>
<evidence type="ECO:0000256" key="2">
    <source>
        <dbReference type="ARBA" id="ARBA00022448"/>
    </source>
</evidence>
<evidence type="ECO:0000256" key="7">
    <source>
        <dbReference type="SAM" id="Phobius"/>
    </source>
</evidence>
<comment type="subcellular location">
    <subcellularLocation>
        <location evidence="1">Membrane</location>
        <topology evidence="1">Multi-pass membrane protein</topology>
    </subcellularLocation>
</comment>
<protein>
    <submittedName>
        <fullName evidence="8">Membrane transporter</fullName>
    </submittedName>
</protein>
<dbReference type="STRING" id="869250.J4DPS5"/>
<evidence type="ECO:0000313" key="9">
    <source>
        <dbReference type="Proteomes" id="UP000003786"/>
    </source>
</evidence>
<gene>
    <name evidence="8" type="ORF">TOT_030000477</name>
</gene>
<feature type="transmembrane region" description="Helical" evidence="7">
    <location>
        <begin position="37"/>
        <end position="56"/>
    </location>
</feature>
<feature type="transmembrane region" description="Helical" evidence="7">
    <location>
        <begin position="372"/>
        <end position="392"/>
    </location>
</feature>
<dbReference type="GeneID" id="20715654"/>
<dbReference type="Gene3D" id="1.20.1250.20">
    <property type="entry name" value="MFS general substrate transporter like domains"/>
    <property type="match status" value="2"/>
</dbReference>
<feature type="transmembrane region" description="Helical" evidence="7">
    <location>
        <begin position="314"/>
        <end position="334"/>
    </location>
</feature>
<feature type="transmembrane region" description="Helical" evidence="7">
    <location>
        <begin position="103"/>
        <end position="123"/>
    </location>
</feature>
<proteinExistence type="predicted"/>
<evidence type="ECO:0000256" key="6">
    <source>
        <dbReference type="SAM" id="MobiDB-lite"/>
    </source>
</evidence>
<dbReference type="OrthoDB" id="410267at2759"/>
<dbReference type="InterPro" id="IPR052983">
    <property type="entry name" value="MFS_Riboflavin_Transporter"/>
</dbReference>
<keyword evidence="3 7" id="KW-0812">Transmembrane</keyword>
<dbReference type="eggNOG" id="KOG2504">
    <property type="taxonomic scope" value="Eukaryota"/>
</dbReference>